<feature type="domain" description="Phosphate acetyl/butaryl transferase" evidence="3">
    <location>
        <begin position="244"/>
        <end position="459"/>
    </location>
</feature>
<comment type="caution">
    <text evidence="4">The sequence shown here is derived from an EMBL/GenBank/DDBJ whole genome shotgun (WGS) entry which is preliminary data.</text>
</comment>
<dbReference type="RefSeq" id="WP_211850356.1">
    <property type="nucleotide sequence ID" value="NZ_JAAGBB010000001.1"/>
</dbReference>
<dbReference type="InterPro" id="IPR029069">
    <property type="entry name" value="HotDog_dom_sf"/>
</dbReference>
<keyword evidence="5" id="KW-1185">Reference proteome</keyword>
<dbReference type="Proteomes" id="UP001196870">
    <property type="component" value="Unassembled WGS sequence"/>
</dbReference>
<evidence type="ECO:0000256" key="2">
    <source>
        <dbReference type="ARBA" id="ARBA00023315"/>
    </source>
</evidence>
<keyword evidence="1" id="KW-0808">Transferase</keyword>
<protein>
    <submittedName>
        <fullName evidence="4">Bifunctional enoyl-CoA hydratase/phosphate acetyltransferase</fullName>
    </submittedName>
</protein>
<sequence length="478" mass="49736">MSRTDDKHVRLPSLIGRTWDEIAVGESAHLVRTCTPNDLVVFAHASGNVNPLNLPDEAEQEAGVAPAAPAMWGGSLFSAVLGNQLPGPGTIYLGQTLRFHDRLYPGEEVTVAVEVREKRADRVVVLDCQLTGPGGRLVVGGEATVQAPAARLITDGVLLPALALRKRGKFEQLLAACRGAPRLPTAVVAPTDDNSLGGAWEATKEGLIEPILVGPEAAIRAAADAIGWPLDGVRIEPTVTAHAAAARAVAMVHEGTAQAVMKGNIHSDEVLAEVTKAEGGLRAGRRISHVFVLDVPGREALLSITDAAINILPDLLTKVDITQNAIDLARAIGLAEPRVGVLSAVETINIKIPSTLDAAILSKMAERGQIKGGIVDGPLAMDNAVDLGAAQTKGLHSSVAGRADVLVAPNLEAGNMLAKQLVFMSGADTSGLVCGAKVPVMLTSRADDEHARLMSAALAVLYQHWRSTGTSLVGSAIS</sequence>
<evidence type="ECO:0000259" key="3">
    <source>
        <dbReference type="Pfam" id="PF01515"/>
    </source>
</evidence>
<dbReference type="SUPFAM" id="SSF53659">
    <property type="entry name" value="Isocitrate/Isopropylmalate dehydrogenase-like"/>
    <property type="match status" value="1"/>
</dbReference>
<organism evidence="4 5">
    <name type="scientific">Plastoroseomonas hellenica</name>
    <dbReference type="NCBI Taxonomy" id="2687306"/>
    <lineage>
        <taxon>Bacteria</taxon>
        <taxon>Pseudomonadati</taxon>
        <taxon>Pseudomonadota</taxon>
        <taxon>Alphaproteobacteria</taxon>
        <taxon>Acetobacterales</taxon>
        <taxon>Acetobacteraceae</taxon>
        <taxon>Plastoroseomonas</taxon>
    </lineage>
</organism>
<dbReference type="Gene3D" id="3.10.129.10">
    <property type="entry name" value="Hotdog Thioesterase"/>
    <property type="match status" value="1"/>
</dbReference>
<reference evidence="5" key="1">
    <citation type="journal article" date="2021" name="Syst. Appl. Microbiol.">
        <title>Roseomonas hellenica sp. nov., isolated from roots of wild-growing Alkanna tinctoria.</title>
        <authorList>
            <person name="Rat A."/>
            <person name="Naranjo H.D."/>
            <person name="Lebbe L."/>
            <person name="Cnockaert M."/>
            <person name="Krigas N."/>
            <person name="Grigoriadou K."/>
            <person name="Maloupa E."/>
            <person name="Willems A."/>
        </authorList>
    </citation>
    <scope>NUCLEOTIDE SEQUENCE [LARGE SCALE GENOMIC DNA]</scope>
    <source>
        <strain evidence="5">LMG 31523</strain>
    </source>
</reference>
<dbReference type="NCBIfam" id="NF006045">
    <property type="entry name" value="PRK08190.1"/>
    <property type="match status" value="1"/>
</dbReference>
<proteinExistence type="predicted"/>
<evidence type="ECO:0000313" key="4">
    <source>
        <dbReference type="EMBL" id="MBR0662870.1"/>
    </source>
</evidence>
<name>A0ABS5ERE6_9PROT</name>
<keyword evidence="2" id="KW-0012">Acyltransferase</keyword>
<dbReference type="InterPro" id="IPR002505">
    <property type="entry name" value="PTA_PTB"/>
</dbReference>
<dbReference type="SUPFAM" id="SSF54637">
    <property type="entry name" value="Thioesterase/thiol ester dehydrase-isomerase"/>
    <property type="match status" value="1"/>
</dbReference>
<accession>A0ABS5ERE6</accession>
<dbReference type="InterPro" id="IPR050500">
    <property type="entry name" value="Phos_Acetyltrans/Butyryltrans"/>
</dbReference>
<dbReference type="CDD" id="cd03449">
    <property type="entry name" value="R_hydratase"/>
    <property type="match status" value="1"/>
</dbReference>
<evidence type="ECO:0000256" key="1">
    <source>
        <dbReference type="ARBA" id="ARBA00022679"/>
    </source>
</evidence>
<gene>
    <name evidence="4" type="ORF">GXW71_00740</name>
</gene>
<dbReference type="EMBL" id="JAAGBB010000001">
    <property type="protein sequence ID" value="MBR0662870.1"/>
    <property type="molecule type" value="Genomic_DNA"/>
</dbReference>
<evidence type="ECO:0000313" key="5">
    <source>
        <dbReference type="Proteomes" id="UP001196870"/>
    </source>
</evidence>
<dbReference type="PANTHER" id="PTHR43356:SF2">
    <property type="entry name" value="PHOSPHATE ACETYLTRANSFERASE"/>
    <property type="match status" value="1"/>
</dbReference>
<dbReference type="PANTHER" id="PTHR43356">
    <property type="entry name" value="PHOSPHATE ACETYLTRANSFERASE"/>
    <property type="match status" value="1"/>
</dbReference>
<dbReference type="Gene3D" id="3.40.718.10">
    <property type="entry name" value="Isopropylmalate Dehydrogenase"/>
    <property type="match status" value="1"/>
</dbReference>
<dbReference type="Pfam" id="PF01515">
    <property type="entry name" value="PTA_PTB"/>
    <property type="match status" value="1"/>
</dbReference>
<dbReference type="NCBIfam" id="NF008852">
    <property type="entry name" value="PRK11890.1"/>
    <property type="match status" value="1"/>
</dbReference>